<organism evidence="1 2">
    <name type="scientific">Aquimarina spongiae</name>
    <dbReference type="NCBI Taxonomy" id="570521"/>
    <lineage>
        <taxon>Bacteria</taxon>
        <taxon>Pseudomonadati</taxon>
        <taxon>Bacteroidota</taxon>
        <taxon>Flavobacteriia</taxon>
        <taxon>Flavobacteriales</taxon>
        <taxon>Flavobacteriaceae</taxon>
        <taxon>Aquimarina</taxon>
    </lineage>
</organism>
<dbReference type="Gene3D" id="3.20.20.70">
    <property type="entry name" value="Aldolase class I"/>
    <property type="match status" value="1"/>
</dbReference>
<dbReference type="InterPro" id="IPR058240">
    <property type="entry name" value="rSAM_sf"/>
</dbReference>
<proteinExistence type="predicted"/>
<gene>
    <name evidence="1" type="ORF">SAMN04488508_102557</name>
</gene>
<dbReference type="InterPro" id="IPR013785">
    <property type="entry name" value="Aldolase_TIM"/>
</dbReference>
<evidence type="ECO:0000313" key="1">
    <source>
        <dbReference type="EMBL" id="SHI71201.1"/>
    </source>
</evidence>
<dbReference type="NCBIfam" id="TIGR04193">
    <property type="entry name" value="SPASM_w_grasp"/>
    <property type="match status" value="1"/>
</dbReference>
<dbReference type="Proteomes" id="UP000184432">
    <property type="component" value="Unassembled WGS sequence"/>
</dbReference>
<protein>
    <submittedName>
        <fullName evidence="1">SPASM domain peptide maturase, grasp-with-spasm system</fullName>
    </submittedName>
</protein>
<evidence type="ECO:0000313" key="2">
    <source>
        <dbReference type="Proteomes" id="UP000184432"/>
    </source>
</evidence>
<reference evidence="2" key="1">
    <citation type="submission" date="2016-11" db="EMBL/GenBank/DDBJ databases">
        <authorList>
            <person name="Varghese N."/>
            <person name="Submissions S."/>
        </authorList>
    </citation>
    <scope>NUCLEOTIDE SEQUENCE [LARGE SCALE GENOMIC DNA]</scope>
    <source>
        <strain evidence="2">DSM 22623</strain>
    </source>
</reference>
<name>A0A1M6DDS6_9FLAO</name>
<keyword evidence="2" id="KW-1185">Reference proteome</keyword>
<dbReference type="AlphaFoldDB" id="A0A1M6DDS6"/>
<dbReference type="RefSeq" id="WP_073315325.1">
    <property type="nucleotide sequence ID" value="NZ_FQYP01000002.1"/>
</dbReference>
<sequence length="326" mass="39088">MNEYYFLLFECCRLVKGNSYSIIMDLQRREYLQIPNLLYEVLSSDLRNLTIKELKEKFNHRYDEGIEKYINFLTEEEYGYLTQEPNNFPEMEVDFKIPNKIMSSVICLDRNSDFSLNNLMQELQELGCQTIQIRICDSSNFDDVLSLMDKYNDSSFELIELFLPFDKDIDLEKLKHVLLTNLRVKIVIHSANRDEKLLFSNRSIHFTKQMVNFETEEIYDLRFLHCDTRFFCEAKNYNVGLNKKVCVDSSGNIKNYINHSYSYGNVKEKRLSDVITTKKFQFQWSIKNDIIEKCKECQFRYMCLSNSEIQKRDDKYYKVHYCDFDL</sequence>
<dbReference type="OrthoDB" id="1073749at2"/>
<dbReference type="SUPFAM" id="SSF102114">
    <property type="entry name" value="Radical SAM enzymes"/>
    <property type="match status" value="1"/>
</dbReference>
<dbReference type="InterPro" id="IPR026497">
    <property type="entry name" value="GRASP-with-SPASM"/>
</dbReference>
<accession>A0A1M6DDS6</accession>
<dbReference type="STRING" id="570521.SAMN04488508_102557"/>
<dbReference type="EMBL" id="FQYP01000002">
    <property type="protein sequence ID" value="SHI71201.1"/>
    <property type="molecule type" value="Genomic_DNA"/>
</dbReference>